<comment type="caution">
    <text evidence="2">The sequence shown here is derived from an EMBL/GenBank/DDBJ whole genome shotgun (WGS) entry which is preliminary data.</text>
</comment>
<dbReference type="InterPro" id="IPR036457">
    <property type="entry name" value="PPM-type-like_dom_sf"/>
</dbReference>
<gene>
    <name evidence="2" type="ORF">GGQ22_15145</name>
</gene>
<dbReference type="Proteomes" id="UP000433406">
    <property type="component" value="Unassembled WGS sequence"/>
</dbReference>
<dbReference type="InterPro" id="IPR000700">
    <property type="entry name" value="PAS-assoc_C"/>
</dbReference>
<dbReference type="PANTHER" id="PTHR43156">
    <property type="entry name" value="STAGE II SPORULATION PROTEIN E-RELATED"/>
    <property type="match status" value="1"/>
</dbReference>
<protein>
    <submittedName>
        <fullName evidence="2">SpoIIE family protein phosphatase</fullName>
    </submittedName>
</protein>
<dbReference type="Pfam" id="PF08448">
    <property type="entry name" value="PAS_4"/>
    <property type="match status" value="1"/>
</dbReference>
<dbReference type="InterPro" id="IPR003018">
    <property type="entry name" value="GAF"/>
</dbReference>
<dbReference type="InterPro" id="IPR001932">
    <property type="entry name" value="PPM-type_phosphatase-like_dom"/>
</dbReference>
<dbReference type="Gene3D" id="3.30.450.40">
    <property type="match status" value="1"/>
</dbReference>
<reference evidence="2 3" key="1">
    <citation type="submission" date="2019-10" db="EMBL/GenBank/DDBJ databases">
        <title>Nocardioides novel species isolated from the excrement of Marmot.</title>
        <authorList>
            <person name="Zhang G."/>
        </authorList>
    </citation>
    <scope>NUCLEOTIDE SEQUENCE [LARGE SCALE GENOMIC DNA]</scope>
    <source>
        <strain evidence="3">zg-579</strain>
    </source>
</reference>
<dbReference type="Gene3D" id="2.10.70.100">
    <property type="match status" value="1"/>
</dbReference>
<dbReference type="EMBL" id="WLCI01000016">
    <property type="protein sequence ID" value="MTB96409.1"/>
    <property type="molecule type" value="Genomic_DNA"/>
</dbReference>
<dbReference type="SMART" id="SM00091">
    <property type="entry name" value="PAS"/>
    <property type="match status" value="2"/>
</dbReference>
<keyword evidence="3" id="KW-1185">Reference proteome</keyword>
<dbReference type="RefSeq" id="WP_154616280.1">
    <property type="nucleotide sequence ID" value="NZ_CP053660.1"/>
</dbReference>
<dbReference type="SMART" id="SM00065">
    <property type="entry name" value="GAF"/>
    <property type="match status" value="1"/>
</dbReference>
<organism evidence="2 3">
    <name type="scientific">Nocardioides marmotae</name>
    <dbReference type="NCBI Taxonomy" id="2663857"/>
    <lineage>
        <taxon>Bacteria</taxon>
        <taxon>Bacillati</taxon>
        <taxon>Actinomycetota</taxon>
        <taxon>Actinomycetes</taxon>
        <taxon>Propionibacteriales</taxon>
        <taxon>Nocardioidaceae</taxon>
        <taxon>Nocardioides</taxon>
    </lineage>
</organism>
<dbReference type="GO" id="GO:0016791">
    <property type="term" value="F:phosphatase activity"/>
    <property type="evidence" value="ECO:0007669"/>
    <property type="project" value="TreeGrafter"/>
</dbReference>
<dbReference type="SUPFAM" id="SSF55785">
    <property type="entry name" value="PYP-like sensor domain (PAS domain)"/>
    <property type="match status" value="2"/>
</dbReference>
<dbReference type="Pfam" id="PF01590">
    <property type="entry name" value="GAF"/>
    <property type="match status" value="1"/>
</dbReference>
<evidence type="ECO:0000313" key="2">
    <source>
        <dbReference type="EMBL" id="MTB96409.1"/>
    </source>
</evidence>
<dbReference type="Pfam" id="PF07228">
    <property type="entry name" value="SpoIIE"/>
    <property type="match status" value="1"/>
</dbReference>
<keyword evidence="1" id="KW-0378">Hydrolase</keyword>
<dbReference type="Pfam" id="PF08447">
    <property type="entry name" value="PAS_3"/>
    <property type="match status" value="1"/>
</dbReference>
<proteinExistence type="predicted"/>
<dbReference type="SMART" id="SM00331">
    <property type="entry name" value="PP2C_SIG"/>
    <property type="match status" value="1"/>
</dbReference>
<evidence type="ECO:0000256" key="1">
    <source>
        <dbReference type="ARBA" id="ARBA00022801"/>
    </source>
</evidence>
<dbReference type="CDD" id="cd00130">
    <property type="entry name" value="PAS"/>
    <property type="match status" value="2"/>
</dbReference>
<dbReference type="Gene3D" id="3.30.450.20">
    <property type="entry name" value="PAS domain"/>
    <property type="match status" value="2"/>
</dbReference>
<name>A0A6I3JEA4_9ACTN</name>
<accession>A0A6I3JEA4</accession>
<dbReference type="InterPro" id="IPR035965">
    <property type="entry name" value="PAS-like_dom_sf"/>
</dbReference>
<dbReference type="InterPro" id="IPR052016">
    <property type="entry name" value="Bact_Sigma-Reg"/>
</dbReference>
<dbReference type="AlphaFoldDB" id="A0A6I3JEA4"/>
<dbReference type="PROSITE" id="PS50113">
    <property type="entry name" value="PAC"/>
    <property type="match status" value="1"/>
</dbReference>
<dbReference type="InterPro" id="IPR029016">
    <property type="entry name" value="GAF-like_dom_sf"/>
</dbReference>
<dbReference type="SUPFAM" id="SSF81606">
    <property type="entry name" value="PP2C-like"/>
    <property type="match status" value="1"/>
</dbReference>
<evidence type="ECO:0000313" key="3">
    <source>
        <dbReference type="Proteomes" id="UP000433406"/>
    </source>
</evidence>
<dbReference type="InterPro" id="IPR013655">
    <property type="entry name" value="PAS_fold_3"/>
</dbReference>
<sequence length="683" mass="73688">MPSTPGGSASPAPGEGTARLRWELAVIAGGVGAFDWDLVTGELVWDDRVLAIFGLDPETFAGTIESFDAAIHPEDRARVQAAQAEAIESCGAYAAEYRVVRPDGEIRWVVARGRAVAPAEGRPAVRLLGIAFDNTAVAEGEARVQRVLDAMPTAFFHLDHEWRFTYANRAAHELLGGVSRTLVGAVLWELFPAALGTDFERYYRAAVATGEPVAFDAYYPPPLDTWSEVRAWPTPDGLSVYFNDVTDRHAAQQLLARESQRSALLAAASEALTSSLDPEIGVGLLAQVLVPEMADWCLVTLVTDETRGGWRERVRDVGRWHRDAAGRPLLDRYAELRIASLSDDSFLARALVSEEPVLVPADAASAIEQVLAPGEARTLVRALEPASALVVPLRGRGRTVGLVSLFRGSERPTFGADDIALVSEMTARAGVHVDNARLYAEQRDLAAALQHSMLTPPLAAESLEVVVRYEAASEAAQVGGDWYDAFRQRDGATVVVIGDVVGHDVVAASAMAQIRSVLRGIAVHTSDGPAAVLRGVDEAIEVLDLGTTATAAIVRFEPGSEAGTTRVRWANAGHPPPVVVDETGEVRFLVDVEPGLLLGLQPEVDRRESVVELRRGSMLLLFTDGLVERRDQPLDDGLALLAKRLTGLFHEGRGLESFGDELLRRMLPARREDDVALVAVHLR</sequence>
<dbReference type="InterPro" id="IPR013656">
    <property type="entry name" value="PAS_4"/>
</dbReference>
<dbReference type="PROSITE" id="PS50112">
    <property type="entry name" value="PAS"/>
    <property type="match status" value="2"/>
</dbReference>
<dbReference type="Gene3D" id="3.60.40.10">
    <property type="entry name" value="PPM-type phosphatase domain"/>
    <property type="match status" value="1"/>
</dbReference>
<dbReference type="InterPro" id="IPR000014">
    <property type="entry name" value="PAS"/>
</dbReference>
<dbReference type="SUPFAM" id="SSF55781">
    <property type="entry name" value="GAF domain-like"/>
    <property type="match status" value="1"/>
</dbReference>
<dbReference type="PANTHER" id="PTHR43156:SF2">
    <property type="entry name" value="STAGE II SPORULATION PROTEIN E"/>
    <property type="match status" value="1"/>
</dbReference>